<dbReference type="AlphaFoldDB" id="A0A7C0U1L2"/>
<protein>
    <recommendedName>
        <fullName evidence="4">6-bladed beta-propeller</fullName>
    </recommendedName>
</protein>
<dbReference type="Pfam" id="PF17170">
    <property type="entry name" value="DUF5128"/>
    <property type="match status" value="1"/>
</dbReference>
<dbReference type="PROSITE" id="PS51125">
    <property type="entry name" value="NHL"/>
    <property type="match status" value="2"/>
</dbReference>
<dbReference type="SMART" id="SM00135">
    <property type="entry name" value="LY"/>
    <property type="match status" value="1"/>
</dbReference>
<sequence>MRRIILILLSLLFSFNLFAKSLKEEVSETKLIPHILHLFDIREGMERDFLSYPSYVLVDANTKEIYVVDGGHSRLIIYTEDGYPLFVLDKNNGVEAPGGLWIDNEGYIYLCQSRKGKKLIGRISVFNPCLKWVRDIFLKGFPDAEKFRPRTVAVSKNRKIYVSGDGFPGVVVLDKAGKFLHIISPEDELSGMKGKADICAVYIDKQGRIYLLSEGYGRVYVYDKDENFLFKFGQKGGSTGKLSRPRGIAVDEINHWIFIVDYMRHTISVYSYEGKYLFEFGGKGWGTGWFQYPNFIWVDPTQRVLIADTFNQRIQVIQVKAVTSTIERKEGILVPGFPLRLETR</sequence>
<keyword evidence="1" id="KW-0677">Repeat</keyword>
<comment type="caution">
    <text evidence="3">The sequence shown here is derived from an EMBL/GenBank/DDBJ whole genome shotgun (WGS) entry which is preliminary data.</text>
</comment>
<dbReference type="SUPFAM" id="SSF101898">
    <property type="entry name" value="NHL repeat"/>
    <property type="match status" value="1"/>
</dbReference>
<proteinExistence type="predicted"/>
<evidence type="ECO:0000256" key="1">
    <source>
        <dbReference type="ARBA" id="ARBA00022737"/>
    </source>
</evidence>
<dbReference type="InterPro" id="IPR050952">
    <property type="entry name" value="TRIM-NHL_E3_ligases"/>
</dbReference>
<reference evidence="3" key="1">
    <citation type="journal article" date="2020" name="mSystems">
        <title>Genome- and Community-Level Interaction Insights into Carbon Utilization and Element Cycling Functions of Hydrothermarchaeota in Hydrothermal Sediment.</title>
        <authorList>
            <person name="Zhou Z."/>
            <person name="Liu Y."/>
            <person name="Xu W."/>
            <person name="Pan J."/>
            <person name="Luo Z.H."/>
            <person name="Li M."/>
        </authorList>
    </citation>
    <scope>NUCLEOTIDE SEQUENCE [LARGE SCALE GENOMIC DNA]</scope>
    <source>
        <strain evidence="3">HyVt-233</strain>
    </source>
</reference>
<feature type="repeat" description="NHL" evidence="2">
    <location>
        <begin position="277"/>
        <end position="320"/>
    </location>
</feature>
<dbReference type="InterPro" id="IPR011042">
    <property type="entry name" value="6-blade_b-propeller_TolB-like"/>
</dbReference>
<feature type="repeat" description="NHL" evidence="2">
    <location>
        <begin position="229"/>
        <end position="273"/>
    </location>
</feature>
<evidence type="ECO:0000313" key="3">
    <source>
        <dbReference type="EMBL" id="HDD43559.1"/>
    </source>
</evidence>
<evidence type="ECO:0000256" key="2">
    <source>
        <dbReference type="PROSITE-ProRule" id="PRU00504"/>
    </source>
</evidence>
<evidence type="ECO:0008006" key="4">
    <source>
        <dbReference type="Google" id="ProtNLM"/>
    </source>
</evidence>
<dbReference type="PANTHER" id="PTHR24104:SF25">
    <property type="entry name" value="PROTEIN LIN-41"/>
    <property type="match status" value="1"/>
</dbReference>
<dbReference type="InterPro" id="IPR001258">
    <property type="entry name" value="NHL_repeat"/>
</dbReference>
<organism evidence="3">
    <name type="scientific">Desulfofervidus auxilii</name>
    <dbReference type="NCBI Taxonomy" id="1621989"/>
    <lineage>
        <taxon>Bacteria</taxon>
        <taxon>Pseudomonadati</taxon>
        <taxon>Thermodesulfobacteriota</taxon>
        <taxon>Candidatus Desulfofervidia</taxon>
        <taxon>Candidatus Desulfofervidales</taxon>
        <taxon>Candidatus Desulfofervidaceae</taxon>
        <taxon>Candidatus Desulfofervidus</taxon>
    </lineage>
</organism>
<gene>
    <name evidence="3" type="ORF">ENG63_01670</name>
</gene>
<dbReference type="PANTHER" id="PTHR24104">
    <property type="entry name" value="E3 UBIQUITIN-PROTEIN LIGASE NHLRC1-RELATED"/>
    <property type="match status" value="1"/>
</dbReference>
<dbReference type="Gene3D" id="2.120.10.30">
    <property type="entry name" value="TolB, C-terminal domain"/>
    <property type="match status" value="2"/>
</dbReference>
<dbReference type="GO" id="GO:0000209">
    <property type="term" value="P:protein polyubiquitination"/>
    <property type="evidence" value="ECO:0007669"/>
    <property type="project" value="TreeGrafter"/>
</dbReference>
<dbReference type="GO" id="GO:0043161">
    <property type="term" value="P:proteasome-mediated ubiquitin-dependent protein catabolic process"/>
    <property type="evidence" value="ECO:0007669"/>
    <property type="project" value="TreeGrafter"/>
</dbReference>
<dbReference type="GO" id="GO:0061630">
    <property type="term" value="F:ubiquitin protein ligase activity"/>
    <property type="evidence" value="ECO:0007669"/>
    <property type="project" value="TreeGrafter"/>
</dbReference>
<dbReference type="Proteomes" id="UP000886289">
    <property type="component" value="Unassembled WGS sequence"/>
</dbReference>
<name>A0A7C0U1L2_DESA2</name>
<dbReference type="InterPro" id="IPR000033">
    <property type="entry name" value="LDLR_classB_rpt"/>
</dbReference>
<dbReference type="GO" id="GO:0008270">
    <property type="term" value="F:zinc ion binding"/>
    <property type="evidence" value="ECO:0007669"/>
    <property type="project" value="UniProtKB-KW"/>
</dbReference>
<dbReference type="EMBL" id="DRBS01000066">
    <property type="protein sequence ID" value="HDD43559.1"/>
    <property type="molecule type" value="Genomic_DNA"/>
</dbReference>
<accession>A0A7C0U1L2</accession>